<dbReference type="PANTHER" id="PTHR35399">
    <property type="entry name" value="SLR8030 PROTEIN"/>
    <property type="match status" value="1"/>
</dbReference>
<dbReference type="Proteomes" id="UP001212803">
    <property type="component" value="Chromosome"/>
</dbReference>
<dbReference type="Pfam" id="PF05787">
    <property type="entry name" value="PhoX"/>
    <property type="match status" value="1"/>
</dbReference>
<dbReference type="InterPro" id="IPR006311">
    <property type="entry name" value="TAT_signal"/>
</dbReference>
<dbReference type="RefSeq" id="WP_270057384.1">
    <property type="nucleotide sequence ID" value="NZ_CP115149.1"/>
</dbReference>
<name>A0ABY7M9R7_9CHLR</name>
<protein>
    <submittedName>
        <fullName evidence="1">PhoX family phosphatase</fullName>
    </submittedName>
</protein>
<gene>
    <name evidence="1" type="ORF">O0235_04720</name>
</gene>
<dbReference type="InterPro" id="IPR008557">
    <property type="entry name" value="PhoX"/>
</dbReference>
<organism evidence="1 2">
    <name type="scientific">Tepidiforma flava</name>
    <dbReference type="NCBI Taxonomy" id="3004094"/>
    <lineage>
        <taxon>Bacteria</taxon>
        <taxon>Bacillati</taxon>
        <taxon>Chloroflexota</taxon>
        <taxon>Tepidiformia</taxon>
        <taxon>Tepidiformales</taxon>
        <taxon>Tepidiformaceae</taxon>
        <taxon>Tepidiforma</taxon>
    </lineage>
</organism>
<dbReference type="SUPFAM" id="SSF63829">
    <property type="entry name" value="Calcium-dependent phosphotriesterase"/>
    <property type="match status" value="1"/>
</dbReference>
<evidence type="ECO:0000313" key="1">
    <source>
        <dbReference type="EMBL" id="WBL36867.1"/>
    </source>
</evidence>
<keyword evidence="2" id="KW-1185">Reference proteome</keyword>
<dbReference type="PANTHER" id="PTHR35399:SF2">
    <property type="entry name" value="DUF839 DOMAIN-CONTAINING PROTEIN"/>
    <property type="match status" value="1"/>
</dbReference>
<dbReference type="PROSITE" id="PS51318">
    <property type="entry name" value="TAT"/>
    <property type="match status" value="1"/>
</dbReference>
<evidence type="ECO:0000313" key="2">
    <source>
        <dbReference type="Proteomes" id="UP001212803"/>
    </source>
</evidence>
<dbReference type="EMBL" id="CP115149">
    <property type="protein sequence ID" value="WBL36867.1"/>
    <property type="molecule type" value="Genomic_DNA"/>
</dbReference>
<sequence length="667" mass="73269">MSLDHDPSDLLPVVDDYRSNQCFVHPQTCRWSCGNQCAHPAPNESGNEYFGAVARRYISRRRLLGFGALAAGMLVVGKNTVLGAETARAQSAGSSSGLNFTPVKLDGSDRIIVPPGYKSEILIRWGDPLFLDPGTGFEFGKQTAAQQERQFGYNCDYLGFIPLAKDRALLIANHEYTNPELMFPGYDPENPTKEQVDYELAAHGVSVVHIERHPMRGWRYTLGAWHNRRITGTTPMRLTGPAAGHPWMRTSADPAGYTVLGTLNNCSAGITPWGTVLTCEENFNQYFANNDQVADAAKKAAHKRYGLPGGASERKWERFHKRFDLAQEPNEAFRFGWVVEFDPHDPGSLPRKHTALGRFKHEATSTVIARDGRAVVYMGDDERFDYVYKFVSDGKYDPNDRQANFRLLESGTLYAAKFKDDGTGEWIPLIAGQGKLTAANGFANQGDVCIKTRLAADLVGATRMDRPEDIEVNPANGYIYAAMTNNSQRGTSGRPGTDAANPRAENRHGHIIEMMPAGGDHAAPTFQWRFLMLCGDPAKDKGTYFAGFDQSLVSPISSPDNITFDRRGNLWISTDGQPSTFKKNDGVFAVPVAGPERGYNRQFLSGVPGGECASLVFSDNDDTLFVSIQHPGEGSTLENLTSNFPDGKEPRPTVIFVMKDDGGVIGS</sequence>
<proteinExistence type="predicted"/>
<accession>A0ABY7M9R7</accession>
<reference evidence="1 2" key="1">
    <citation type="journal article" date="2023" name="ISME J.">
        <title>Thermophilic Dehalococcoidia with unusual traits shed light on an unexpected past.</title>
        <authorList>
            <person name="Palmer M."/>
            <person name="Covington J.K."/>
            <person name="Zhou E.M."/>
            <person name="Thomas S.C."/>
            <person name="Habib N."/>
            <person name="Seymour C.O."/>
            <person name="Lai D."/>
            <person name="Johnston J."/>
            <person name="Hashimi A."/>
            <person name="Jiao J.Y."/>
            <person name="Muok A.R."/>
            <person name="Liu L."/>
            <person name="Xian W.D."/>
            <person name="Zhi X.Y."/>
            <person name="Li M.M."/>
            <person name="Silva L.P."/>
            <person name="Bowen B.P."/>
            <person name="Louie K."/>
            <person name="Briegel A."/>
            <person name="Pett-Ridge J."/>
            <person name="Weber P.K."/>
            <person name="Tocheva E.I."/>
            <person name="Woyke T."/>
            <person name="Northen T.R."/>
            <person name="Mayali X."/>
            <person name="Li W.J."/>
            <person name="Hedlund B.P."/>
        </authorList>
    </citation>
    <scope>NUCLEOTIDE SEQUENCE [LARGE SCALE GENOMIC DNA]</scope>
    <source>
        <strain evidence="1 2">YIM 72310</strain>
    </source>
</reference>